<dbReference type="OrthoDB" id="3031569at2759"/>
<sequence length="108" mass="12407">MGVPLTKTQPGKNRLFSILVSETAHLIWKTRCERGTTHTRRELENKWTQCINTCLKLDILQTNHSEYGKKAIKESVVLDTWKGILKDEGNLPKEWIWQSSVLVGIKSC</sequence>
<gene>
    <name evidence="1" type="ORF">BDZ94DRAFT_1354993</name>
</gene>
<dbReference type="Proteomes" id="UP000807353">
    <property type="component" value="Unassembled WGS sequence"/>
</dbReference>
<comment type="caution">
    <text evidence="1">The sequence shown here is derived from an EMBL/GenBank/DDBJ whole genome shotgun (WGS) entry which is preliminary data.</text>
</comment>
<keyword evidence="2" id="KW-1185">Reference proteome</keyword>
<evidence type="ECO:0000313" key="1">
    <source>
        <dbReference type="EMBL" id="KAF9464302.1"/>
    </source>
</evidence>
<organism evidence="1 2">
    <name type="scientific">Collybia nuda</name>
    <dbReference type="NCBI Taxonomy" id="64659"/>
    <lineage>
        <taxon>Eukaryota</taxon>
        <taxon>Fungi</taxon>
        <taxon>Dikarya</taxon>
        <taxon>Basidiomycota</taxon>
        <taxon>Agaricomycotina</taxon>
        <taxon>Agaricomycetes</taxon>
        <taxon>Agaricomycetidae</taxon>
        <taxon>Agaricales</taxon>
        <taxon>Tricholomatineae</taxon>
        <taxon>Clitocybaceae</taxon>
        <taxon>Collybia</taxon>
    </lineage>
</organism>
<name>A0A9P6CFS4_9AGAR</name>
<reference evidence="1" key="1">
    <citation type="submission" date="2020-11" db="EMBL/GenBank/DDBJ databases">
        <authorList>
            <consortium name="DOE Joint Genome Institute"/>
            <person name="Ahrendt S."/>
            <person name="Riley R."/>
            <person name="Andreopoulos W."/>
            <person name="Labutti K."/>
            <person name="Pangilinan J."/>
            <person name="Ruiz-Duenas F.J."/>
            <person name="Barrasa J.M."/>
            <person name="Sanchez-Garcia M."/>
            <person name="Camarero S."/>
            <person name="Miyauchi S."/>
            <person name="Serrano A."/>
            <person name="Linde D."/>
            <person name="Babiker R."/>
            <person name="Drula E."/>
            <person name="Ayuso-Fernandez I."/>
            <person name="Pacheco R."/>
            <person name="Padilla G."/>
            <person name="Ferreira P."/>
            <person name="Barriuso J."/>
            <person name="Kellner H."/>
            <person name="Castanera R."/>
            <person name="Alfaro M."/>
            <person name="Ramirez L."/>
            <person name="Pisabarro A.G."/>
            <person name="Kuo A."/>
            <person name="Tritt A."/>
            <person name="Lipzen A."/>
            <person name="He G."/>
            <person name="Yan M."/>
            <person name="Ng V."/>
            <person name="Cullen D."/>
            <person name="Martin F."/>
            <person name="Rosso M.-N."/>
            <person name="Henrissat B."/>
            <person name="Hibbett D."/>
            <person name="Martinez A.T."/>
            <person name="Grigoriev I.V."/>
        </authorList>
    </citation>
    <scope>NUCLEOTIDE SEQUENCE</scope>
    <source>
        <strain evidence="1">CBS 247.69</strain>
    </source>
</reference>
<dbReference type="AlphaFoldDB" id="A0A9P6CFS4"/>
<evidence type="ECO:0000313" key="2">
    <source>
        <dbReference type="Proteomes" id="UP000807353"/>
    </source>
</evidence>
<dbReference type="EMBL" id="MU150255">
    <property type="protein sequence ID" value="KAF9464302.1"/>
    <property type="molecule type" value="Genomic_DNA"/>
</dbReference>
<proteinExistence type="predicted"/>
<accession>A0A9P6CFS4</accession>
<protein>
    <submittedName>
        <fullName evidence="1">Uncharacterized protein</fullName>
    </submittedName>
</protein>